<protein>
    <submittedName>
        <fullName evidence="3">Nucleoside-diphosphate-sugar epimerase</fullName>
    </submittedName>
</protein>
<gene>
    <name evidence="3" type="ORF">SCAL_001206</name>
</gene>
<dbReference type="SUPFAM" id="SSF51735">
    <property type="entry name" value="NAD(P)-binding Rossmann-fold domains"/>
    <property type="match status" value="1"/>
</dbReference>
<dbReference type="Gene3D" id="3.40.50.720">
    <property type="entry name" value="NAD(P)-binding Rossmann-like Domain"/>
    <property type="match status" value="1"/>
</dbReference>
<dbReference type="PANTHER" id="PTHR43000">
    <property type="entry name" value="DTDP-D-GLUCOSE 4,6-DEHYDRATASE-RELATED"/>
    <property type="match status" value="1"/>
</dbReference>
<evidence type="ECO:0000313" key="3">
    <source>
        <dbReference type="EMBL" id="OFV67831.1"/>
    </source>
</evidence>
<dbReference type="Pfam" id="PF01370">
    <property type="entry name" value="Epimerase"/>
    <property type="match status" value="1"/>
</dbReference>
<evidence type="ECO:0000259" key="2">
    <source>
        <dbReference type="Pfam" id="PF01370"/>
    </source>
</evidence>
<keyword evidence="4" id="KW-1185">Reference proteome</keyword>
<comment type="similarity">
    <text evidence="1">Belongs to the NAD(P)-dependent epimerase/dehydratase family.</text>
</comment>
<sequence>MLLVTGGAGFIGSNLVDRLLRDGRKVVIFDNFSSGRREFIEDILDRIELVEGDLLRPADIEAVFRDFKIEFVYHVAANPEVRIGEIDPGVHLEQNVIATHNLLEVMRTHAISDIAFTSTSTIYGEADVMPTPEDYGPLLPISTYGASKLAAEALITSYAHTFDMRAWIFRFANVVGKRSTHGVTCDFINKLKANPSELEILGDGRQEKSYMLVDDCVEGMIFAVENATNQINVFNLGSIDTIDVTAIADIVVAEMGLEDVTYNYTGGSRGWKGDVPRMMLAIDSLMQLGWKPRFNSRESIRMAAQYLLGTYL</sequence>
<dbReference type="STRING" id="1838285.SCAL_001206"/>
<name>A0A1F2PAV5_9EURY</name>
<organism evidence="3 4">
    <name type="scientific">Candidatus Syntropharchaeum caldarium</name>
    <dbReference type="NCBI Taxonomy" id="1838285"/>
    <lineage>
        <taxon>Archaea</taxon>
        <taxon>Methanobacteriati</taxon>
        <taxon>Methanobacteriota</taxon>
        <taxon>Stenosarchaea group</taxon>
        <taxon>Methanomicrobia</taxon>
        <taxon>Methanosarcinales</taxon>
        <taxon>ANME-2 cluster</taxon>
        <taxon>Candidatus Syntropharchaeum</taxon>
    </lineage>
</organism>
<dbReference type="InterPro" id="IPR036291">
    <property type="entry name" value="NAD(P)-bd_dom_sf"/>
</dbReference>
<evidence type="ECO:0000313" key="4">
    <source>
        <dbReference type="Proteomes" id="UP000186940"/>
    </source>
</evidence>
<dbReference type="InterPro" id="IPR001509">
    <property type="entry name" value="Epimerase_deHydtase"/>
</dbReference>
<proteinExistence type="inferred from homology"/>
<dbReference type="AlphaFoldDB" id="A0A1F2PAV5"/>
<dbReference type="EMBL" id="LYOS01000003">
    <property type="protein sequence ID" value="OFV67831.1"/>
    <property type="molecule type" value="Genomic_DNA"/>
</dbReference>
<evidence type="ECO:0000256" key="1">
    <source>
        <dbReference type="ARBA" id="ARBA00007637"/>
    </source>
</evidence>
<comment type="caution">
    <text evidence="3">The sequence shown here is derived from an EMBL/GenBank/DDBJ whole genome shotgun (WGS) entry which is preliminary data.</text>
</comment>
<dbReference type="PATRIC" id="fig|1838285.3.peg.1226"/>
<dbReference type="Gene3D" id="3.90.25.10">
    <property type="entry name" value="UDP-galactose 4-epimerase, domain 1"/>
    <property type="match status" value="2"/>
</dbReference>
<feature type="domain" description="NAD-dependent epimerase/dehydratase" evidence="2">
    <location>
        <begin position="3"/>
        <end position="237"/>
    </location>
</feature>
<reference evidence="3" key="1">
    <citation type="submission" date="2016-05" db="EMBL/GenBank/DDBJ databases">
        <title>Microbial consortia oxidize butane by reversing methanogenesis.</title>
        <authorList>
            <person name="Laso-Perez R."/>
            <person name="Richter M."/>
            <person name="Wegener G."/>
            <person name="Musat F."/>
        </authorList>
    </citation>
    <scope>NUCLEOTIDE SEQUENCE [LARGE SCALE GENOMIC DNA]</scope>
    <source>
        <strain evidence="3">BOX2</strain>
    </source>
</reference>
<dbReference type="CDD" id="cd05234">
    <property type="entry name" value="UDP_G4E_2_SDR_e"/>
    <property type="match status" value="1"/>
</dbReference>
<dbReference type="Proteomes" id="UP000186940">
    <property type="component" value="Unassembled WGS sequence"/>
</dbReference>
<accession>A0A1F2PAV5</accession>